<dbReference type="EMBL" id="MOXJ01000029">
    <property type="protein sequence ID" value="PDO09750.1"/>
    <property type="molecule type" value="Genomic_DNA"/>
</dbReference>
<gene>
    <name evidence="2" type="ORF">BLM47_10975</name>
</gene>
<organism evidence="2 3">
    <name type="scientific">Candidatus Reconcilbacillus cellulovorans</name>
    <dbReference type="NCBI Taxonomy" id="1906605"/>
    <lineage>
        <taxon>Bacteria</taxon>
        <taxon>Bacillati</taxon>
        <taxon>Bacillota</taxon>
        <taxon>Bacilli</taxon>
        <taxon>Bacillales</taxon>
        <taxon>Paenibacillaceae</taxon>
        <taxon>Candidatus Reconcilbacillus</taxon>
    </lineage>
</organism>
<dbReference type="Gene3D" id="3.20.20.100">
    <property type="entry name" value="NADP-dependent oxidoreductase domain"/>
    <property type="match status" value="1"/>
</dbReference>
<dbReference type="CDD" id="cd19100">
    <property type="entry name" value="AKR_unchar"/>
    <property type="match status" value="1"/>
</dbReference>
<evidence type="ECO:0000313" key="2">
    <source>
        <dbReference type="EMBL" id="PDO09750.1"/>
    </source>
</evidence>
<dbReference type="GO" id="GO:0016491">
    <property type="term" value="F:oxidoreductase activity"/>
    <property type="evidence" value="ECO:0007669"/>
    <property type="project" value="InterPro"/>
</dbReference>
<comment type="caution">
    <text evidence="2">The sequence shown here is derived from an EMBL/GenBank/DDBJ whole genome shotgun (WGS) entry which is preliminary data.</text>
</comment>
<dbReference type="PANTHER" id="PTHR43312:SF1">
    <property type="entry name" value="NADP-DEPENDENT OXIDOREDUCTASE DOMAIN-CONTAINING PROTEIN"/>
    <property type="match status" value="1"/>
</dbReference>
<dbReference type="InterPro" id="IPR023210">
    <property type="entry name" value="NADP_OxRdtase_dom"/>
</dbReference>
<feature type="domain" description="NADP-dependent oxidoreductase" evidence="1">
    <location>
        <begin position="16"/>
        <end position="199"/>
    </location>
</feature>
<dbReference type="SUPFAM" id="SSF46548">
    <property type="entry name" value="alpha-helical ferredoxin"/>
    <property type="match status" value="1"/>
</dbReference>
<name>A0A2A6DXY3_9BACL</name>
<dbReference type="PANTHER" id="PTHR43312">
    <property type="entry name" value="D-THREO-ALDOSE 1-DEHYDROGENASE"/>
    <property type="match status" value="1"/>
</dbReference>
<reference evidence="2 3" key="1">
    <citation type="submission" date="2016-12" db="EMBL/GenBank/DDBJ databases">
        <title>Candidatus Reconcilibacillus cellulovorans genome.</title>
        <authorList>
            <person name="Kolinko S."/>
            <person name="Wu Y.-W."/>
            <person name="Tachea F."/>
            <person name="Denzel E."/>
            <person name="Hiras J."/>
            <person name="Baecker N."/>
            <person name="Chan L.J."/>
            <person name="Eichorst S.A."/>
            <person name="Frey D."/>
            <person name="Adams P.D."/>
            <person name="Pray T."/>
            <person name="Tanjore D."/>
            <person name="Petzold C.J."/>
            <person name="Gladden J.M."/>
            <person name="Simmons B.A."/>
            <person name="Singer S.W."/>
        </authorList>
    </citation>
    <scope>NUCLEOTIDE SEQUENCE [LARGE SCALE GENOMIC DNA]</scope>
    <source>
        <strain evidence="2">JTherm</strain>
    </source>
</reference>
<proteinExistence type="predicted"/>
<accession>A0A2A6DXY3</accession>
<dbReference type="PRINTS" id="PR00069">
    <property type="entry name" value="ALDKETRDTASE"/>
</dbReference>
<protein>
    <submittedName>
        <fullName evidence="2">Aldo/keto reductase</fullName>
    </submittedName>
</protein>
<sequence>MRYSTFGKTGCRVSLLGFGAMNLPDVPFEQAAAALNCALDLGVNYIDTAAAYRNSEEIIGAAISHRRDEFFLATKTAKRDYRSAKTEIEQSLRRLKTDHIDLLQIHYVNRPEEFRQATSEGGAYQAALEMKEKGYVRFIGITGHRPELLARWAETGLFDQVLFHLSLVQPFAGRDLLPTLVRLNLGRVAMKPLSGGFVKPAELALWYAAAQDVHVVISGMKSVEEVEFNVKAVERPVDESERRELDALAEELGAHGCRRCNYCSCPVGIKIPDIMISSISRERLGLLPNGIGFYRQQSDKIAMCETHEPCRTAPLCEPLCPYRLPIRQIVRASAGFVSVG</sequence>
<dbReference type="Proteomes" id="UP000243688">
    <property type="component" value="Unassembled WGS sequence"/>
</dbReference>
<dbReference type="SUPFAM" id="SSF51430">
    <property type="entry name" value="NAD(P)-linked oxidoreductase"/>
    <property type="match status" value="1"/>
</dbReference>
<dbReference type="InterPro" id="IPR020471">
    <property type="entry name" value="AKR"/>
</dbReference>
<evidence type="ECO:0000259" key="1">
    <source>
        <dbReference type="Pfam" id="PF00248"/>
    </source>
</evidence>
<dbReference type="InterPro" id="IPR053135">
    <property type="entry name" value="AKR2_Oxidoreductase"/>
</dbReference>
<dbReference type="Pfam" id="PF00248">
    <property type="entry name" value="Aldo_ket_red"/>
    <property type="match status" value="1"/>
</dbReference>
<dbReference type="InterPro" id="IPR036812">
    <property type="entry name" value="NAD(P)_OxRdtase_dom_sf"/>
</dbReference>
<dbReference type="AlphaFoldDB" id="A0A2A6DXY3"/>
<evidence type="ECO:0000313" key="3">
    <source>
        <dbReference type="Proteomes" id="UP000243688"/>
    </source>
</evidence>